<evidence type="ECO:0000256" key="5">
    <source>
        <dbReference type="ARBA" id="ARBA00022801"/>
    </source>
</evidence>
<dbReference type="InterPro" id="IPR015527">
    <property type="entry name" value="Pept_C26_g-glut_hydrolase"/>
</dbReference>
<evidence type="ECO:0000313" key="8">
    <source>
        <dbReference type="Ensembl" id="ENSEBUP00000004828.1"/>
    </source>
</evidence>
<dbReference type="GeneTree" id="ENSGT00490000043388"/>
<comment type="subcellular location">
    <subcellularLocation>
        <location evidence="1">Secreted</location>
        <location evidence="1">Extracellular space</location>
    </subcellularLocation>
</comment>
<evidence type="ECO:0000256" key="6">
    <source>
        <dbReference type="PIRSR" id="PIRSR615527-1"/>
    </source>
</evidence>
<evidence type="ECO:0000256" key="2">
    <source>
        <dbReference type="ARBA" id="ARBA00011083"/>
    </source>
</evidence>
<dbReference type="PANTHER" id="PTHR11315">
    <property type="entry name" value="PROTEASE FAMILY C26 GAMMA-GLUTAMYL HYDROLASE"/>
    <property type="match status" value="1"/>
</dbReference>
<proteinExistence type="inferred from homology"/>
<dbReference type="Proteomes" id="UP000694388">
    <property type="component" value="Unplaced"/>
</dbReference>
<keyword evidence="4" id="KW-0732">Signal</keyword>
<dbReference type="SUPFAM" id="SSF52317">
    <property type="entry name" value="Class I glutamine amidotransferase-like"/>
    <property type="match status" value="1"/>
</dbReference>
<sequence>MFVPSIGRMLSWKTYLQLPTLLSILAQETDAELRTYGSSYVGGGYVSFLEAAGALIAPVRLNLSQQEYEQIFLQLNGLLLPGGDVDLVHSAFAHSAHILYSLAKQEWHNGGKFAILGICLGFQELSYFAVGKDILVATDTEGISLPLNLTAGFQEGRMFHKFPGDLVKALADEPITANFHHYSLTTKSFNQSNELKKFYRVLSTNTDSHGVEFVSTMEAYNVPVYGTQWHPEVNAYAWPREKKKASDGAFPHSANSVRLTFHLGCFFVNEARQCPHQMLPSPHSLPLISTFSPQLIPSSVYRLLYFFD</sequence>
<accession>A0A8C4NAG9</accession>
<keyword evidence="9" id="KW-1185">Reference proteome</keyword>
<protein>
    <recommendedName>
        <fullName evidence="7">folate gamma-glutamyl hydrolase</fullName>
        <ecNumber evidence="7">3.4.19.9</ecNumber>
    </recommendedName>
</protein>
<evidence type="ECO:0000256" key="1">
    <source>
        <dbReference type="ARBA" id="ARBA00004239"/>
    </source>
</evidence>
<dbReference type="InterPro" id="IPR011697">
    <property type="entry name" value="Peptidase_C26"/>
</dbReference>
<dbReference type="Gene3D" id="3.40.50.880">
    <property type="match status" value="1"/>
</dbReference>
<dbReference type="Ensembl" id="ENSEBUT00000005266.1">
    <property type="protein sequence ID" value="ENSEBUP00000004828.1"/>
    <property type="gene ID" value="ENSEBUG00000003358.1"/>
</dbReference>
<comment type="similarity">
    <text evidence="2">Belongs to the peptidase C26 family.</text>
</comment>
<evidence type="ECO:0000256" key="4">
    <source>
        <dbReference type="ARBA" id="ARBA00022729"/>
    </source>
</evidence>
<dbReference type="GO" id="GO:0005576">
    <property type="term" value="C:extracellular region"/>
    <property type="evidence" value="ECO:0007669"/>
    <property type="project" value="UniProtKB-SubCell"/>
</dbReference>
<feature type="active site" description="Proton donor" evidence="6">
    <location>
        <position position="230"/>
    </location>
</feature>
<dbReference type="EC" id="3.4.19.9" evidence="7"/>
<comment type="catalytic activity">
    <reaction evidence="7">
        <text>(6S)-5,6,7,8-tetrahydrofolyl-(gamma-L-Glu)(n) + (n-1) H2O = (6S)-5,6,7,8-tetrahydrofolate + (n-1) L-glutamate</text>
        <dbReference type="Rhea" id="RHEA:56784"/>
        <dbReference type="Rhea" id="RHEA-COMP:14738"/>
        <dbReference type="ChEBI" id="CHEBI:15377"/>
        <dbReference type="ChEBI" id="CHEBI:29985"/>
        <dbReference type="ChEBI" id="CHEBI:57453"/>
        <dbReference type="ChEBI" id="CHEBI:141005"/>
        <dbReference type="EC" id="3.4.19.9"/>
    </reaction>
</comment>
<feature type="active site" evidence="7">
    <location>
        <position position="230"/>
    </location>
</feature>
<reference evidence="8" key="2">
    <citation type="submission" date="2025-09" db="UniProtKB">
        <authorList>
            <consortium name="Ensembl"/>
        </authorList>
    </citation>
    <scope>IDENTIFICATION</scope>
</reference>
<organism evidence="8 9">
    <name type="scientific">Eptatretus burgeri</name>
    <name type="common">Inshore hagfish</name>
    <dbReference type="NCBI Taxonomy" id="7764"/>
    <lineage>
        <taxon>Eukaryota</taxon>
        <taxon>Metazoa</taxon>
        <taxon>Chordata</taxon>
        <taxon>Craniata</taxon>
        <taxon>Vertebrata</taxon>
        <taxon>Cyclostomata</taxon>
        <taxon>Myxini</taxon>
        <taxon>Myxiniformes</taxon>
        <taxon>Myxinidae</taxon>
        <taxon>Eptatretinae</taxon>
        <taxon>Eptatretus</taxon>
    </lineage>
</organism>
<reference evidence="8" key="1">
    <citation type="submission" date="2025-08" db="UniProtKB">
        <authorList>
            <consortium name="Ensembl"/>
        </authorList>
    </citation>
    <scope>IDENTIFICATION</scope>
</reference>
<evidence type="ECO:0000313" key="9">
    <source>
        <dbReference type="Proteomes" id="UP000694388"/>
    </source>
</evidence>
<keyword evidence="3" id="KW-0964">Secreted</keyword>
<dbReference type="PROSITE" id="PS51273">
    <property type="entry name" value="GATASE_TYPE_1"/>
    <property type="match status" value="1"/>
</dbReference>
<keyword evidence="5 7" id="KW-0378">Hydrolase</keyword>
<dbReference type="PROSITE" id="PS51275">
    <property type="entry name" value="PEPTIDASE_C26_GGH"/>
    <property type="match status" value="1"/>
</dbReference>
<dbReference type="GO" id="GO:0034722">
    <property type="term" value="F:gamma-glutamyl-peptidase activity"/>
    <property type="evidence" value="ECO:0007669"/>
    <property type="project" value="UniProtKB-UniRule"/>
</dbReference>
<dbReference type="AlphaFoldDB" id="A0A8C4NAG9"/>
<feature type="active site" description="Nucleophile" evidence="6 7">
    <location>
        <position position="119"/>
    </location>
</feature>
<name>A0A8C4NAG9_EPTBU</name>
<dbReference type="PANTHER" id="PTHR11315:SF0">
    <property type="entry name" value="FOLATE GAMMA-GLUTAMYL HYDROLASE"/>
    <property type="match status" value="1"/>
</dbReference>
<evidence type="ECO:0000256" key="3">
    <source>
        <dbReference type="ARBA" id="ARBA00022525"/>
    </source>
</evidence>
<evidence type="ECO:0000256" key="7">
    <source>
        <dbReference type="PROSITE-ProRule" id="PRU00607"/>
    </source>
</evidence>
<dbReference type="Pfam" id="PF07722">
    <property type="entry name" value="Peptidase_C26"/>
    <property type="match status" value="1"/>
</dbReference>
<dbReference type="OMA" id="IHYHQWC"/>
<dbReference type="GO" id="GO:0005773">
    <property type="term" value="C:vacuole"/>
    <property type="evidence" value="ECO:0007669"/>
    <property type="project" value="TreeGrafter"/>
</dbReference>
<dbReference type="InterPro" id="IPR029062">
    <property type="entry name" value="Class_I_gatase-like"/>
</dbReference>
<dbReference type="GO" id="GO:0046900">
    <property type="term" value="P:tetrahydrofolylpolyglutamate metabolic process"/>
    <property type="evidence" value="ECO:0007669"/>
    <property type="project" value="TreeGrafter"/>
</dbReference>
<dbReference type="FunFam" id="3.40.50.880:FF:000024">
    <property type="entry name" value="Folate gamma-glutamyl hydrolase"/>
    <property type="match status" value="1"/>
</dbReference>